<dbReference type="PATRIC" id="fig|1230338.3.peg.1378"/>
<dbReference type="STRING" id="1230338.MOMA_06461"/>
<dbReference type="InterPro" id="IPR038765">
    <property type="entry name" value="Papain-like_cys_pep_sf"/>
</dbReference>
<feature type="domain" description="NlpC/P60" evidence="6">
    <location>
        <begin position="44"/>
        <end position="166"/>
    </location>
</feature>
<proteinExistence type="inferred from homology"/>
<dbReference type="GO" id="GO:0008234">
    <property type="term" value="F:cysteine-type peptidase activity"/>
    <property type="evidence" value="ECO:0007669"/>
    <property type="project" value="UniProtKB-KW"/>
</dbReference>
<evidence type="ECO:0000256" key="5">
    <source>
        <dbReference type="SAM" id="SignalP"/>
    </source>
</evidence>
<evidence type="ECO:0000256" key="2">
    <source>
        <dbReference type="ARBA" id="ARBA00022670"/>
    </source>
</evidence>
<evidence type="ECO:0000256" key="3">
    <source>
        <dbReference type="ARBA" id="ARBA00022801"/>
    </source>
</evidence>
<dbReference type="GO" id="GO:0006508">
    <property type="term" value="P:proteolysis"/>
    <property type="evidence" value="ECO:0007669"/>
    <property type="project" value="UniProtKB-KW"/>
</dbReference>
<organism evidence="7 8">
    <name type="scientific">Moraxella macacae 0408225</name>
    <dbReference type="NCBI Taxonomy" id="1230338"/>
    <lineage>
        <taxon>Bacteria</taxon>
        <taxon>Pseudomonadati</taxon>
        <taxon>Pseudomonadota</taxon>
        <taxon>Gammaproteobacteria</taxon>
        <taxon>Moraxellales</taxon>
        <taxon>Moraxellaceae</taxon>
        <taxon>Moraxella</taxon>
    </lineage>
</organism>
<evidence type="ECO:0000313" key="7">
    <source>
        <dbReference type="EMBL" id="ELA08182.1"/>
    </source>
</evidence>
<feature type="signal peptide" evidence="5">
    <location>
        <begin position="1"/>
        <end position="25"/>
    </location>
</feature>
<gene>
    <name evidence="7" type="ORF">MOMA_06461</name>
</gene>
<dbReference type="PROSITE" id="PS51935">
    <property type="entry name" value="NLPC_P60"/>
    <property type="match status" value="1"/>
</dbReference>
<evidence type="ECO:0000259" key="6">
    <source>
        <dbReference type="PROSITE" id="PS51935"/>
    </source>
</evidence>
<dbReference type="RefSeq" id="WP_009501704.1">
    <property type="nucleotide sequence ID" value="NZ_ANIN01000002.1"/>
</dbReference>
<evidence type="ECO:0000256" key="1">
    <source>
        <dbReference type="ARBA" id="ARBA00007074"/>
    </source>
</evidence>
<name>L2F585_9GAMM</name>
<sequence>MNFIQKAVLTVLPCAILSLPTGAMANDNVDNFLEKINTLQNQTSSMADSLLSKAKTLIGTPYRLGGTTPSGFDCSGFMQYVFNNAGISLPRTSRDMATVGTKVGRDALQVGDMLFFAHSGKRISHVGMYVGEGKFIHSPSTGKTVEITNLDSKYWAGRFITARRVLND</sequence>
<dbReference type="Proteomes" id="UP000023795">
    <property type="component" value="Unassembled WGS sequence"/>
</dbReference>
<feature type="chain" id="PRO_5003957661" evidence="5">
    <location>
        <begin position="26"/>
        <end position="168"/>
    </location>
</feature>
<reference evidence="7 8" key="1">
    <citation type="journal article" date="2013" name="Genome Announc.">
        <title>Genome Sequence of Moraxella macacae 0408225, a Novel Bacterial Species Isolated from a Cynomolgus Macaque with Epistaxis.</title>
        <authorList>
            <person name="Ladner J.T."/>
            <person name="Whitehouse C.A."/>
            <person name="Koroleva G.I."/>
            <person name="Palacios G.F."/>
        </authorList>
    </citation>
    <scope>NUCLEOTIDE SEQUENCE [LARGE SCALE GENOMIC DNA]</scope>
    <source>
        <strain evidence="7 8">0408225</strain>
    </source>
</reference>
<dbReference type="PANTHER" id="PTHR47053:SF1">
    <property type="entry name" value="MUREIN DD-ENDOPEPTIDASE MEPH-RELATED"/>
    <property type="match status" value="1"/>
</dbReference>
<evidence type="ECO:0000313" key="8">
    <source>
        <dbReference type="Proteomes" id="UP000023795"/>
    </source>
</evidence>
<dbReference type="Gene3D" id="3.90.1720.10">
    <property type="entry name" value="endopeptidase domain like (from Nostoc punctiforme)"/>
    <property type="match status" value="1"/>
</dbReference>
<accession>L2F585</accession>
<evidence type="ECO:0000256" key="4">
    <source>
        <dbReference type="ARBA" id="ARBA00022807"/>
    </source>
</evidence>
<dbReference type="EMBL" id="ANIN01000002">
    <property type="protein sequence ID" value="ELA08182.1"/>
    <property type="molecule type" value="Genomic_DNA"/>
</dbReference>
<comment type="caution">
    <text evidence="7">The sequence shown here is derived from an EMBL/GenBank/DDBJ whole genome shotgun (WGS) entry which is preliminary data.</text>
</comment>
<dbReference type="PANTHER" id="PTHR47053">
    <property type="entry name" value="MUREIN DD-ENDOPEPTIDASE MEPH-RELATED"/>
    <property type="match status" value="1"/>
</dbReference>
<comment type="similarity">
    <text evidence="1">Belongs to the peptidase C40 family.</text>
</comment>
<keyword evidence="3" id="KW-0378">Hydrolase</keyword>
<dbReference type="AlphaFoldDB" id="L2F585"/>
<dbReference type="OrthoDB" id="9807055at2"/>
<dbReference type="eggNOG" id="COG0791">
    <property type="taxonomic scope" value="Bacteria"/>
</dbReference>
<dbReference type="InterPro" id="IPR000064">
    <property type="entry name" value="NLP_P60_dom"/>
</dbReference>
<keyword evidence="2" id="KW-0645">Protease</keyword>
<keyword evidence="4" id="KW-0788">Thiol protease</keyword>
<dbReference type="Pfam" id="PF00877">
    <property type="entry name" value="NLPC_P60"/>
    <property type="match status" value="1"/>
</dbReference>
<dbReference type="SUPFAM" id="SSF54001">
    <property type="entry name" value="Cysteine proteinases"/>
    <property type="match status" value="1"/>
</dbReference>
<dbReference type="InterPro" id="IPR051202">
    <property type="entry name" value="Peptidase_C40"/>
</dbReference>
<protein>
    <submittedName>
        <fullName evidence="7">NlpC/p60 family protein</fullName>
    </submittedName>
</protein>
<keyword evidence="5" id="KW-0732">Signal</keyword>
<keyword evidence="8" id="KW-1185">Reference proteome</keyword>